<dbReference type="InterPro" id="IPR004167">
    <property type="entry name" value="PSBD"/>
</dbReference>
<evidence type="ECO:0000259" key="14">
    <source>
        <dbReference type="PROSITE" id="PS51826"/>
    </source>
</evidence>
<keyword evidence="8 11" id="KW-0450">Lipoyl</keyword>
<dbReference type="Gene3D" id="4.10.320.10">
    <property type="entry name" value="E3-binding domain"/>
    <property type="match status" value="1"/>
</dbReference>
<keyword evidence="9 11" id="KW-0012">Acyltransferase</keyword>
<dbReference type="Gene3D" id="2.40.50.100">
    <property type="match status" value="1"/>
</dbReference>
<dbReference type="Proteomes" id="UP000285569">
    <property type="component" value="Unassembled WGS sequence"/>
</dbReference>
<evidence type="ECO:0000256" key="1">
    <source>
        <dbReference type="ARBA" id="ARBA00004052"/>
    </source>
</evidence>
<comment type="catalytic activity">
    <reaction evidence="10 11">
        <text>N(6)-[(R)-dihydrolipoyl]-L-lysyl-[protein] + succinyl-CoA = N(6)-[(R)-S(8)-succinyldihydrolipoyl]-L-lysyl-[protein] + CoA</text>
        <dbReference type="Rhea" id="RHEA:15213"/>
        <dbReference type="Rhea" id="RHEA-COMP:10475"/>
        <dbReference type="Rhea" id="RHEA-COMP:20092"/>
        <dbReference type="ChEBI" id="CHEBI:57287"/>
        <dbReference type="ChEBI" id="CHEBI:57292"/>
        <dbReference type="ChEBI" id="CHEBI:83100"/>
        <dbReference type="ChEBI" id="CHEBI:83120"/>
        <dbReference type="EC" id="2.3.1.61"/>
    </reaction>
</comment>
<dbReference type="Pfam" id="PF00198">
    <property type="entry name" value="2-oxoacid_dh"/>
    <property type="match status" value="1"/>
</dbReference>
<dbReference type="PROSITE" id="PS50968">
    <property type="entry name" value="BIOTINYL_LIPOYL"/>
    <property type="match status" value="1"/>
</dbReference>
<comment type="function">
    <text evidence="1 11">E2 component of the 2-oxoglutarate dehydrogenase (OGDH) complex which catalyzes the second step in the conversion of 2-oxoglutarate to succinyl-CoA and CO(2).</text>
</comment>
<dbReference type="PANTHER" id="PTHR43416">
    <property type="entry name" value="DIHYDROLIPOYLLYSINE-RESIDUE SUCCINYLTRANSFERASE COMPONENT OF 2-OXOGLUTARATE DEHYDROGENASE COMPLEX, MITOCHONDRIAL-RELATED"/>
    <property type="match status" value="1"/>
</dbReference>
<protein>
    <recommendedName>
        <fullName evidence="5 11">Dihydrolipoyllysine-residue succinyltransferase component of 2-oxoglutarate dehydrogenase complex</fullName>
        <ecNumber evidence="4 11">2.3.1.61</ecNumber>
    </recommendedName>
    <alternativeName>
        <fullName evidence="11">2-oxoglutarate dehydrogenase complex component E2</fullName>
    </alternativeName>
</protein>
<keyword evidence="7 11" id="KW-0808">Transferase</keyword>
<organism evidence="15 16">
    <name type="scientific">Leptospira yasudae</name>
    <dbReference type="NCBI Taxonomy" id="2202201"/>
    <lineage>
        <taxon>Bacteria</taxon>
        <taxon>Pseudomonadati</taxon>
        <taxon>Spirochaetota</taxon>
        <taxon>Spirochaetia</taxon>
        <taxon>Leptospirales</taxon>
        <taxon>Leptospiraceae</taxon>
        <taxon>Leptospira</taxon>
    </lineage>
</organism>
<evidence type="ECO:0000256" key="9">
    <source>
        <dbReference type="ARBA" id="ARBA00023315"/>
    </source>
</evidence>
<dbReference type="InterPro" id="IPR006255">
    <property type="entry name" value="SucB"/>
</dbReference>
<comment type="similarity">
    <text evidence="3 11">Belongs to the 2-oxoacid dehydrogenase family.</text>
</comment>
<name>A0ABX9M4U8_9LEPT</name>
<feature type="compositionally biased region" description="Low complexity" evidence="12">
    <location>
        <begin position="82"/>
        <end position="102"/>
    </location>
</feature>
<evidence type="ECO:0000256" key="12">
    <source>
        <dbReference type="SAM" id="MobiDB-lite"/>
    </source>
</evidence>
<dbReference type="InterPro" id="IPR036625">
    <property type="entry name" value="E3-bd_dom_sf"/>
</dbReference>
<evidence type="ECO:0000256" key="5">
    <source>
        <dbReference type="ARBA" id="ARBA00019511"/>
    </source>
</evidence>
<dbReference type="InterPro" id="IPR050537">
    <property type="entry name" value="2-oxoacid_dehydrogenase"/>
</dbReference>
<dbReference type="Pfam" id="PF02817">
    <property type="entry name" value="E3_binding"/>
    <property type="match status" value="1"/>
</dbReference>
<evidence type="ECO:0000256" key="7">
    <source>
        <dbReference type="ARBA" id="ARBA00022679"/>
    </source>
</evidence>
<evidence type="ECO:0000256" key="10">
    <source>
        <dbReference type="ARBA" id="ARBA00052761"/>
    </source>
</evidence>
<dbReference type="SUPFAM" id="SSF47005">
    <property type="entry name" value="Peripheral subunit-binding domain of 2-oxo acid dehydrogenase complex"/>
    <property type="match status" value="1"/>
</dbReference>
<dbReference type="InterPro" id="IPR011053">
    <property type="entry name" value="Single_hybrid_motif"/>
</dbReference>
<sequence length="413" mass="44261">MSVEIKVPEMGESITEATIANWVKKEGEQVKQDEILLELETDKATMEVPAPSSGVLQKIHKKAGDTVKVKEIIGLIDAAATASAPAPSSSSPATTTQTAQTSGNGNINETLPPAVRKLIDDNGLNASSISGSGKNGQITKEDVLKAIEAKTSAPAQAPVAAKAAPSPEIPKAVPAARRTDLPRENAVPMSRLRKVIAERLVSAQHNAAILTTFNEVDMSYVMELRNRYKDKFKETHNVGLGFMSFFTKAAIHALKAIPAINAEIRGSDIVYKNFYDIGVAVGGPKGLVVPIVRDADLLTFAGIEQEIGRLANRVKDGKIELAEMEGGTFTISNGGIYGSMMSTPILNPPQSGILGLHNIVKRAVVVNDQIVIRPMMYLALSYDHRIVDGKEAVTFLVKVKEAIEDPARLLLEL</sequence>
<dbReference type="EMBL" id="QHCR01000003">
    <property type="protein sequence ID" value="RHX80738.1"/>
    <property type="molecule type" value="Genomic_DNA"/>
</dbReference>
<dbReference type="PROSITE" id="PS00189">
    <property type="entry name" value="LIPOYL"/>
    <property type="match status" value="1"/>
</dbReference>
<evidence type="ECO:0000256" key="2">
    <source>
        <dbReference type="ARBA" id="ARBA00005145"/>
    </source>
</evidence>
<feature type="domain" description="Peripheral subunit-binding (PSBD)" evidence="14">
    <location>
        <begin position="110"/>
        <end position="147"/>
    </location>
</feature>
<accession>A0ABX9M4U8</accession>
<evidence type="ECO:0000256" key="8">
    <source>
        <dbReference type="ARBA" id="ARBA00022823"/>
    </source>
</evidence>
<dbReference type="SUPFAM" id="SSF52777">
    <property type="entry name" value="CoA-dependent acyltransferases"/>
    <property type="match status" value="1"/>
</dbReference>
<evidence type="ECO:0000256" key="11">
    <source>
        <dbReference type="RuleBase" id="RU361138"/>
    </source>
</evidence>
<evidence type="ECO:0000259" key="13">
    <source>
        <dbReference type="PROSITE" id="PS50968"/>
    </source>
</evidence>
<keyword evidence="6 11" id="KW-0816">Tricarboxylic acid cycle</keyword>
<dbReference type="InterPro" id="IPR023213">
    <property type="entry name" value="CAT-like_dom_sf"/>
</dbReference>
<dbReference type="Gene3D" id="3.30.559.10">
    <property type="entry name" value="Chloramphenicol acetyltransferase-like domain"/>
    <property type="match status" value="1"/>
</dbReference>
<evidence type="ECO:0000313" key="15">
    <source>
        <dbReference type="EMBL" id="RHX80738.1"/>
    </source>
</evidence>
<dbReference type="NCBIfam" id="NF004309">
    <property type="entry name" value="PRK05704.1"/>
    <property type="match status" value="1"/>
</dbReference>
<evidence type="ECO:0000256" key="4">
    <source>
        <dbReference type="ARBA" id="ARBA00012945"/>
    </source>
</evidence>
<comment type="cofactor">
    <cofactor evidence="11">
        <name>(R)-lipoate</name>
        <dbReference type="ChEBI" id="CHEBI:83088"/>
    </cofactor>
    <text evidence="11">Binds 1 lipoyl cofactor covalently.</text>
</comment>
<reference evidence="15 16" key="2">
    <citation type="journal article" date="2020" name="Int. J. Syst. Evol. Microbiol.">
        <title>Leptospira yasudae sp. nov. and Leptospira stimsonii sp. nov., two new species of the pathogenic group isolated from environmental sources.</title>
        <authorList>
            <person name="Casanovas-Massana A."/>
            <person name="Hamond C."/>
            <person name="Santos L.A."/>
            <person name="de Oliveira D."/>
            <person name="Hacker K.P."/>
            <person name="Balassiano I."/>
            <person name="Costa F."/>
            <person name="Medeiros M.A."/>
            <person name="Reis M.G."/>
            <person name="Ko A.I."/>
            <person name="Wunder E.A."/>
        </authorList>
    </citation>
    <scope>NUCLEOTIDE SEQUENCE [LARGE SCALE GENOMIC DNA]</scope>
    <source>
        <strain evidence="15 16">B21</strain>
    </source>
</reference>
<comment type="caution">
    <text evidence="15">The sequence shown here is derived from an EMBL/GenBank/DDBJ whole genome shotgun (WGS) entry which is preliminary data.</text>
</comment>
<feature type="region of interest" description="Disordered" evidence="12">
    <location>
        <begin position="82"/>
        <end position="111"/>
    </location>
</feature>
<dbReference type="Pfam" id="PF00364">
    <property type="entry name" value="Biotin_lipoyl"/>
    <property type="match status" value="1"/>
</dbReference>
<dbReference type="SUPFAM" id="SSF51230">
    <property type="entry name" value="Single hybrid motif"/>
    <property type="match status" value="1"/>
</dbReference>
<dbReference type="NCBIfam" id="TIGR01347">
    <property type="entry name" value="sucB"/>
    <property type="match status" value="1"/>
</dbReference>
<evidence type="ECO:0000256" key="3">
    <source>
        <dbReference type="ARBA" id="ARBA00007317"/>
    </source>
</evidence>
<keyword evidence="16" id="KW-1185">Reference proteome</keyword>
<feature type="domain" description="Lipoyl-binding" evidence="13">
    <location>
        <begin position="2"/>
        <end position="77"/>
    </location>
</feature>
<proteinExistence type="inferred from homology"/>
<comment type="pathway">
    <text evidence="2 11">Amino-acid degradation; L-lysine degradation via saccharopine pathway; glutaryl-CoA from L-lysine: step 6/6.</text>
</comment>
<dbReference type="EC" id="2.3.1.61" evidence="4 11"/>
<dbReference type="InterPro" id="IPR000089">
    <property type="entry name" value="Biotin_lipoyl"/>
</dbReference>
<dbReference type="PROSITE" id="PS51826">
    <property type="entry name" value="PSBD"/>
    <property type="match status" value="1"/>
</dbReference>
<reference evidence="16" key="1">
    <citation type="submission" date="2018-05" db="EMBL/GenBank/DDBJ databases">
        <title>Leptospira yasudae sp. nov. and Leptospira stimsonii sp. nov., two pathogenic species of the genus Leptospira isolated from environmental sources.</title>
        <authorList>
            <person name="Casanovas-Massana A."/>
            <person name="Hamond C."/>
            <person name="Santos L.A."/>
            <person name="Hacker K.P."/>
            <person name="Balassiano I."/>
            <person name="Medeiros M.A."/>
            <person name="Reis M.G."/>
            <person name="Ko A.I."/>
            <person name="Wunder E.A."/>
        </authorList>
    </citation>
    <scope>NUCLEOTIDE SEQUENCE [LARGE SCALE GENOMIC DNA]</scope>
    <source>
        <strain evidence="16">B21</strain>
    </source>
</reference>
<dbReference type="InterPro" id="IPR001078">
    <property type="entry name" value="2-oxoacid_DH_actylTfrase"/>
</dbReference>
<dbReference type="CDD" id="cd06849">
    <property type="entry name" value="lipoyl_domain"/>
    <property type="match status" value="1"/>
</dbReference>
<evidence type="ECO:0000313" key="16">
    <source>
        <dbReference type="Proteomes" id="UP000285569"/>
    </source>
</evidence>
<dbReference type="PANTHER" id="PTHR43416:SF5">
    <property type="entry name" value="DIHYDROLIPOYLLYSINE-RESIDUE SUCCINYLTRANSFERASE COMPONENT OF 2-OXOGLUTARATE DEHYDROGENASE COMPLEX, MITOCHONDRIAL"/>
    <property type="match status" value="1"/>
</dbReference>
<dbReference type="InterPro" id="IPR003016">
    <property type="entry name" value="2-oxoA_DH_lipoyl-BS"/>
</dbReference>
<gene>
    <name evidence="15" type="ORF">DLM77_07580</name>
</gene>
<dbReference type="RefSeq" id="WP_118955445.1">
    <property type="nucleotide sequence ID" value="NZ_QHCR01000003.1"/>
</dbReference>
<evidence type="ECO:0000256" key="6">
    <source>
        <dbReference type="ARBA" id="ARBA00022532"/>
    </source>
</evidence>